<keyword evidence="1" id="KW-0812">Transmembrane</keyword>
<evidence type="ECO:0000313" key="2">
    <source>
        <dbReference type="EMBL" id="RWX52340.1"/>
    </source>
</evidence>
<dbReference type="AlphaFoldDB" id="A0A444JGW0"/>
<feature type="transmembrane region" description="Helical" evidence="1">
    <location>
        <begin position="157"/>
        <end position="179"/>
    </location>
</feature>
<feature type="transmembrane region" description="Helical" evidence="1">
    <location>
        <begin position="15"/>
        <end position="37"/>
    </location>
</feature>
<evidence type="ECO:0000313" key="3">
    <source>
        <dbReference type="Proteomes" id="UP000288892"/>
    </source>
</evidence>
<sequence length="185" mass="20221">MEKTKKKKGSKPVELIKAFFGAAMLFCIPGLIITFIAPSFTIRLDRVSQERVDATVVKNILFLVPIFKETAIDLQNPESNARSGGVIREGNRSTGRVVGQAEDEGVLLLHGRSGIPIKVSVSPSSLDKVEEDILSFISESKEPSLRMWTVSNWKSGAFLPGGILLFSLIVFCMAAWSILTGKPLE</sequence>
<name>A0A444JGW0_9BACT</name>
<proteinExistence type="predicted"/>
<evidence type="ECO:0000256" key="1">
    <source>
        <dbReference type="SAM" id="Phobius"/>
    </source>
</evidence>
<protein>
    <submittedName>
        <fullName evidence="2">Uncharacterized protein</fullName>
    </submittedName>
</protein>
<dbReference type="EMBL" id="MTKS01000019">
    <property type="protein sequence ID" value="RWX52340.1"/>
    <property type="molecule type" value="Genomic_DNA"/>
</dbReference>
<gene>
    <name evidence="2" type="ORF">VU01_101914</name>
</gene>
<reference evidence="2 3" key="1">
    <citation type="submission" date="2017-01" db="EMBL/GenBank/DDBJ databases">
        <title>The cable genome- insights into the physiology and evolution of filamentous bacteria capable of sulfide oxidation via long distance electron transfer.</title>
        <authorList>
            <person name="Schreiber L."/>
            <person name="Bjerg J.T."/>
            <person name="Boggild A."/>
            <person name="Van De Vossenberg J."/>
            <person name="Meysman F."/>
            <person name="Nielsen L.P."/>
            <person name="Schramm A."/>
            <person name="Kjeldsen K.U."/>
        </authorList>
    </citation>
    <scope>NUCLEOTIDE SEQUENCE [LARGE SCALE GENOMIC DNA]</scope>
    <source>
        <strain evidence="2">A5</strain>
    </source>
</reference>
<dbReference type="Proteomes" id="UP000288892">
    <property type="component" value="Unassembled WGS sequence"/>
</dbReference>
<keyword evidence="3" id="KW-1185">Reference proteome</keyword>
<comment type="caution">
    <text evidence="2">The sequence shown here is derived from an EMBL/GenBank/DDBJ whole genome shotgun (WGS) entry which is preliminary data.</text>
</comment>
<keyword evidence="1" id="KW-0472">Membrane</keyword>
<keyword evidence="1" id="KW-1133">Transmembrane helix</keyword>
<organism evidence="2 3">
    <name type="scientific">Candidatus Electrothrix marina</name>
    <dbReference type="NCBI Taxonomy" id="1859130"/>
    <lineage>
        <taxon>Bacteria</taxon>
        <taxon>Pseudomonadati</taxon>
        <taxon>Thermodesulfobacteriota</taxon>
        <taxon>Desulfobulbia</taxon>
        <taxon>Desulfobulbales</taxon>
        <taxon>Desulfobulbaceae</taxon>
        <taxon>Candidatus Electrothrix</taxon>
    </lineage>
</organism>
<accession>A0A444JGW0</accession>